<dbReference type="Proteomes" id="UP000028488">
    <property type="component" value="Plasmid pPDG3"/>
</dbReference>
<evidence type="ECO:0000313" key="2">
    <source>
        <dbReference type="Proteomes" id="UP000028488"/>
    </source>
</evidence>
<organism evidence="1 2">
    <name type="scientific">Rhodococcus opacus</name>
    <name type="common">Nocardia opaca</name>
    <dbReference type="NCBI Taxonomy" id="37919"/>
    <lineage>
        <taxon>Bacteria</taxon>
        <taxon>Bacillati</taxon>
        <taxon>Actinomycetota</taxon>
        <taxon>Actinomycetes</taxon>
        <taxon>Mycobacteriales</taxon>
        <taxon>Nocardiaceae</taxon>
        <taxon>Rhodococcus</taxon>
    </lineage>
</organism>
<reference evidence="1 2" key="1">
    <citation type="submission" date="2014-07" db="EMBL/GenBank/DDBJ databases">
        <title>Genome Sequence of Rhodococcus opacus Strain R7, a Biodegrader of Mono- and Polycyclic Aromatic Hydrocarbons.</title>
        <authorList>
            <person name="Di Gennaro P."/>
            <person name="Zampolli J."/>
            <person name="Presti I."/>
            <person name="Cappelletti M."/>
            <person name="D'Ursi P."/>
            <person name="Orro A."/>
            <person name="Mezzelani A."/>
            <person name="Milanesi L."/>
        </authorList>
    </citation>
    <scope>NUCLEOTIDE SEQUENCE [LARGE SCALE GENOMIC DNA]</scope>
    <source>
        <strain evidence="1 2">R7</strain>
        <plasmid evidence="1">pPDG3</plasmid>
    </source>
</reference>
<name>A0A076EZZ2_RHOOP</name>
<accession>A0A076EZZ2</accession>
<dbReference type="EMBL" id="CP008950">
    <property type="protein sequence ID" value="AII11316.1"/>
    <property type="molecule type" value="Genomic_DNA"/>
</dbReference>
<evidence type="ECO:0000313" key="1">
    <source>
        <dbReference type="EMBL" id="AII11316.1"/>
    </source>
</evidence>
<protein>
    <submittedName>
        <fullName evidence="1">Uncharacterized protein</fullName>
    </submittedName>
</protein>
<gene>
    <name evidence="1" type="ORF">EP51_45695</name>
</gene>
<proteinExistence type="predicted"/>
<dbReference type="AlphaFoldDB" id="A0A076EZZ2"/>
<keyword evidence="1" id="KW-0614">Plasmid</keyword>
<geneLocation type="plasmid" evidence="1 2">
    <name>pPDG3</name>
</geneLocation>
<sequence length="69" mass="7430">MAADLGAKGYAWTVNDRPYDHTQPRRSVKVDGPHLTFTNLATMGIPCTGTDTSFGRYTLTQLGLVADTG</sequence>